<proteinExistence type="predicted"/>
<name>A0A0G1T264_9BACT</name>
<dbReference type="Pfam" id="PF03819">
    <property type="entry name" value="MazG"/>
    <property type="match status" value="1"/>
</dbReference>
<dbReference type="AlphaFoldDB" id="A0A0G1T264"/>
<dbReference type="CDD" id="cd11541">
    <property type="entry name" value="NTP-PPase_u4"/>
    <property type="match status" value="1"/>
</dbReference>
<feature type="domain" description="NTP pyrophosphohydrolase MazG-like" evidence="1">
    <location>
        <begin position="29"/>
        <end position="99"/>
    </location>
</feature>
<comment type="caution">
    <text evidence="2">The sequence shown here is derived from an EMBL/GenBank/DDBJ whole genome shotgun (WGS) entry which is preliminary data.</text>
</comment>
<dbReference type="Gene3D" id="1.10.287.1080">
    <property type="entry name" value="MazG-like"/>
    <property type="match status" value="1"/>
</dbReference>
<dbReference type="PIRSF" id="PIRSF006639">
    <property type="entry name" value="UCP006639_pph"/>
    <property type="match status" value="1"/>
</dbReference>
<dbReference type="Proteomes" id="UP000034879">
    <property type="component" value="Unassembled WGS sequence"/>
</dbReference>
<reference evidence="2 3" key="1">
    <citation type="journal article" date="2015" name="Nature">
        <title>rRNA introns, odd ribosomes, and small enigmatic genomes across a large radiation of phyla.</title>
        <authorList>
            <person name="Brown C.T."/>
            <person name="Hug L.A."/>
            <person name="Thomas B.C."/>
            <person name="Sharon I."/>
            <person name="Castelle C.J."/>
            <person name="Singh A."/>
            <person name="Wilkins M.J."/>
            <person name="Williams K.H."/>
            <person name="Banfield J.F."/>
        </authorList>
    </citation>
    <scope>NUCLEOTIDE SEQUENCE [LARGE SCALE GENOMIC DNA]</scope>
</reference>
<evidence type="ECO:0000259" key="1">
    <source>
        <dbReference type="Pfam" id="PF03819"/>
    </source>
</evidence>
<evidence type="ECO:0000313" key="3">
    <source>
        <dbReference type="Proteomes" id="UP000034879"/>
    </source>
</evidence>
<accession>A0A0G1T264</accession>
<dbReference type="InterPro" id="IPR004518">
    <property type="entry name" value="MazG-like_dom"/>
</dbReference>
<gene>
    <name evidence="2" type="ORF">UY01_C0001G0007</name>
</gene>
<dbReference type="EMBL" id="LCOJ01000001">
    <property type="protein sequence ID" value="KKU75911.1"/>
    <property type="molecule type" value="Genomic_DNA"/>
</dbReference>
<protein>
    <submittedName>
        <fullName evidence="2">MazG family pyrophosphatase domain protein</fullName>
    </submittedName>
</protein>
<organism evidence="2 3">
    <name type="scientific">Candidatus Nomurabacteria bacterium GW2011_GWB1_47_6</name>
    <dbReference type="NCBI Taxonomy" id="1618749"/>
    <lineage>
        <taxon>Bacteria</taxon>
        <taxon>Candidatus Nomuraibacteriota</taxon>
    </lineage>
</organism>
<dbReference type="SUPFAM" id="SSF101386">
    <property type="entry name" value="all-alpha NTP pyrophosphatases"/>
    <property type="match status" value="1"/>
</dbReference>
<dbReference type="InterPro" id="IPR011379">
    <property type="entry name" value="MazG-related_GP37"/>
</dbReference>
<sequence>MELNEYQKKALLTATYGEKYRVIYPALGLGNEAGEVLGKVKKWLRGDDGEGVLSPERKQALKEELGDVLWYIAVLARDLDLTLDDIGAGNINKLQSRQERGTIKGDGDNR</sequence>
<evidence type="ECO:0000313" key="2">
    <source>
        <dbReference type="EMBL" id="KKU75911.1"/>
    </source>
</evidence>